<keyword evidence="8" id="KW-0378">Hydrolase</keyword>
<dbReference type="GO" id="GO:0009378">
    <property type="term" value="F:four-way junction helicase activity"/>
    <property type="evidence" value="ECO:0007669"/>
    <property type="project" value="TreeGrafter"/>
</dbReference>
<evidence type="ECO:0000256" key="1">
    <source>
        <dbReference type="ARBA" id="ARBA00005446"/>
    </source>
</evidence>
<dbReference type="GO" id="GO:0000724">
    <property type="term" value="P:double-strand break repair via homologous recombination"/>
    <property type="evidence" value="ECO:0007669"/>
    <property type="project" value="TreeGrafter"/>
</dbReference>
<comment type="catalytic activity">
    <reaction evidence="4">
        <text>Couples ATP hydrolysis with the unwinding of duplex DNA by translocating in the 3'-5' direction.</text>
        <dbReference type="EC" id="5.6.2.4"/>
    </reaction>
</comment>
<dbReference type="EC" id="5.6.2.4" evidence="5"/>
<proteinExistence type="inferred from homology"/>
<keyword evidence="3" id="KW-0413">Isomerase</keyword>
<dbReference type="GO" id="GO:0005524">
    <property type="term" value="F:ATP binding"/>
    <property type="evidence" value="ECO:0007669"/>
    <property type="project" value="InterPro"/>
</dbReference>
<evidence type="ECO:0000256" key="4">
    <source>
        <dbReference type="ARBA" id="ARBA00034617"/>
    </source>
</evidence>
<dbReference type="InterPro" id="IPR014001">
    <property type="entry name" value="Helicase_ATP-bd"/>
</dbReference>
<comment type="similarity">
    <text evidence="1">Belongs to the helicase family. RecQ subfamily.</text>
</comment>
<evidence type="ECO:0000313" key="8">
    <source>
        <dbReference type="EMBL" id="MBO0360700.1"/>
    </source>
</evidence>
<comment type="caution">
    <text evidence="8">The sequence shown here is derived from an EMBL/GenBank/DDBJ whole genome shotgun (WGS) entry which is preliminary data.</text>
</comment>
<dbReference type="GO" id="GO:0043138">
    <property type="term" value="F:3'-5' DNA helicase activity"/>
    <property type="evidence" value="ECO:0007669"/>
    <property type="project" value="UniProtKB-EC"/>
</dbReference>
<feature type="domain" description="Helicase ATP-binding" evidence="7">
    <location>
        <begin position="1216"/>
        <end position="1394"/>
    </location>
</feature>
<dbReference type="Pfam" id="PF00270">
    <property type="entry name" value="DEAD"/>
    <property type="match status" value="1"/>
</dbReference>
<dbReference type="Proteomes" id="UP000664144">
    <property type="component" value="Unassembled WGS sequence"/>
</dbReference>
<evidence type="ECO:0000259" key="7">
    <source>
        <dbReference type="PROSITE" id="PS51192"/>
    </source>
</evidence>
<dbReference type="GO" id="GO:0003677">
    <property type="term" value="F:DNA binding"/>
    <property type="evidence" value="ECO:0007669"/>
    <property type="project" value="UniProtKB-KW"/>
</dbReference>
<organism evidence="8 9">
    <name type="scientific">Hymenobacter telluris</name>
    <dbReference type="NCBI Taxonomy" id="2816474"/>
    <lineage>
        <taxon>Bacteria</taxon>
        <taxon>Pseudomonadati</taxon>
        <taxon>Bacteroidota</taxon>
        <taxon>Cytophagia</taxon>
        <taxon>Cytophagales</taxon>
        <taxon>Hymenobacteraceae</taxon>
        <taxon>Hymenobacter</taxon>
    </lineage>
</organism>
<sequence length="1394" mass="157625">MVHCYPVNLVMQLAKIYQYYNISPKQLENILGKHGIKAQLKFVKTAPPAWLTILSDELGIPHPENIAPLENASFTELTSDEPQPPLNNHTINLELLAETQSLLSTTPAADEKEPSPAAQAAQQPKAGGQNRAARPKNAAAKQPGDDELYLGQVVDVIGERGFGFLLKRGASEKLFWHFSAFGTLPELKDWVLFAEGPSRKKPGTLEVRWARPLSQNLALLHRVQQHVDVDTLLTLLRVLPEEARAETALELLSRIRPVTDTESWSPAIQALTEISQHLPALLAESVQTVLNRSTPFYAWQLWLYYQSPLAGHLAVATPLAHLLAASEAAVTWWTSTPHHTLSGLCLACLPQQDGEQLHTDLAKLKGLLAKMHPEVYNEVVALWLQQAGTTTEVEVFRQRRRIARMAIADAAQELEQQLFEALPASAHLEVWLEEEQPHAFPREAALAQFNVLLPTAQDKVAAQLTDEELLAVSQWLTPANSPLLLDRVRAGRDQQFLTAFSAIGLDLESDREVIHEIAWGRPGAWNTGQGDTAVEERVQQLRFRVADSAPYLLVGHNLTDFDAPVLAEHDVELQADCLWDTLTVEMALSVDWQVLALRTAHQAQADAEIALRLFLTQVRRVLLLSPAEWEELSPLFGAAVVDTLTRLRTQQQEAWLTAADLRHEAAGYLRPQPQPSSRQRLLREQLQQSTSPRTLVLAPTELWNELRTESFMSFWDSDNTPAPYRQVLQEPVLEQLVDHPAERVIAGRYFRYCRQAQIATVPANMAPAFRHRLQAIVDFSKCHHVPTTPPLWQDGLRICLSAEQMLAHLPRLQGQTDLEVIVLEPDLITLGRKLLLRELATADVLASPATRPAWIKFSGGQSFVALRRDQAAELGAQVPAAYTNLWLEKHLYGQFRIWGSFDWEALLTSLAPSRVHVVSGAERPFPRQQVTWLGLAQLPLQRRLGITPFNPETIYRSRYWLLQAILVKEVLERSSFSPLVLLLQRLEEIEPLEAYFRGQGFFIPRREAALGRRLELLHQYGSGRRLLIVPISQATAVVEANYLGPVQFVLESFNLLENYFLARGSQLFDRARLQSRDVEASESAGSPEYSSVEGSSVEDVLERDLFFLLKLQQPLVQQLRSRLLDNHDDNHLWLLDPRLGDFPALEQSWQMQKYFTDAPWATEEEYLTAAHTIDQVLLSARPEQEFTLDLEEAKTLLSKVFLEGHPWYDHQQPYLNKILPAQTDLLVSLPTGGGKSLLFQAPALYRSAFTNRLTIVVTPLKALMEDQVSALWKLGFYSSVEYINQDKRDELPQIYRRLAGGEISLLFITPERFRSGAFTKAFLQRFNNDQGLEYAVYDEAHCISQWGHEFRPDYLYSGKAVQRFREGSPRRFPVLLFSATVSEKIYQEFTQLFV</sequence>
<dbReference type="PANTHER" id="PTHR13710">
    <property type="entry name" value="DNA HELICASE RECQ FAMILY MEMBER"/>
    <property type="match status" value="1"/>
</dbReference>
<dbReference type="Gene3D" id="3.40.50.300">
    <property type="entry name" value="P-loop containing nucleotide triphosphate hydrolases"/>
    <property type="match status" value="1"/>
</dbReference>
<dbReference type="InterPro" id="IPR027417">
    <property type="entry name" value="P-loop_NTPase"/>
</dbReference>
<evidence type="ECO:0000256" key="6">
    <source>
        <dbReference type="SAM" id="MobiDB-lite"/>
    </source>
</evidence>
<dbReference type="SUPFAM" id="SSF53098">
    <property type="entry name" value="Ribonuclease H-like"/>
    <property type="match status" value="1"/>
</dbReference>
<dbReference type="PANTHER" id="PTHR13710:SF105">
    <property type="entry name" value="ATP-DEPENDENT DNA HELICASE Q1"/>
    <property type="match status" value="1"/>
</dbReference>
<feature type="compositionally biased region" description="Low complexity" evidence="6">
    <location>
        <begin position="116"/>
        <end position="142"/>
    </location>
</feature>
<protein>
    <recommendedName>
        <fullName evidence="5">DNA 3'-5' helicase</fullName>
        <ecNumber evidence="5">5.6.2.4</ecNumber>
    </recommendedName>
</protein>
<evidence type="ECO:0000256" key="2">
    <source>
        <dbReference type="ARBA" id="ARBA00023125"/>
    </source>
</evidence>
<evidence type="ECO:0000256" key="3">
    <source>
        <dbReference type="ARBA" id="ARBA00023235"/>
    </source>
</evidence>
<dbReference type="SMART" id="SM00487">
    <property type="entry name" value="DEXDc"/>
    <property type="match status" value="1"/>
</dbReference>
<evidence type="ECO:0000256" key="5">
    <source>
        <dbReference type="ARBA" id="ARBA00034808"/>
    </source>
</evidence>
<keyword evidence="8" id="KW-0067">ATP-binding</keyword>
<name>A0A939JER1_9BACT</name>
<accession>A0A939JER1</accession>
<dbReference type="EMBL" id="JAFLQZ010000022">
    <property type="protein sequence ID" value="MBO0360700.1"/>
    <property type="molecule type" value="Genomic_DNA"/>
</dbReference>
<dbReference type="InterPro" id="IPR011545">
    <property type="entry name" value="DEAD/DEAH_box_helicase_dom"/>
</dbReference>
<dbReference type="SUPFAM" id="SSF52540">
    <property type="entry name" value="P-loop containing nucleoside triphosphate hydrolases"/>
    <property type="match status" value="1"/>
</dbReference>
<dbReference type="GO" id="GO:0005694">
    <property type="term" value="C:chromosome"/>
    <property type="evidence" value="ECO:0007669"/>
    <property type="project" value="TreeGrafter"/>
</dbReference>
<dbReference type="GO" id="GO:0005737">
    <property type="term" value="C:cytoplasm"/>
    <property type="evidence" value="ECO:0007669"/>
    <property type="project" value="TreeGrafter"/>
</dbReference>
<gene>
    <name evidence="8" type="ORF">J0X19_22255</name>
</gene>
<keyword evidence="8" id="KW-0547">Nucleotide-binding</keyword>
<dbReference type="PROSITE" id="PS51192">
    <property type="entry name" value="HELICASE_ATP_BIND_1"/>
    <property type="match status" value="1"/>
</dbReference>
<keyword evidence="8" id="KW-0347">Helicase</keyword>
<evidence type="ECO:0000313" key="9">
    <source>
        <dbReference type="Proteomes" id="UP000664144"/>
    </source>
</evidence>
<dbReference type="InterPro" id="IPR012337">
    <property type="entry name" value="RNaseH-like_sf"/>
</dbReference>
<keyword evidence="2" id="KW-0238">DNA-binding</keyword>
<keyword evidence="9" id="KW-1185">Reference proteome</keyword>
<reference evidence="8" key="1">
    <citation type="submission" date="2021-03" db="EMBL/GenBank/DDBJ databases">
        <authorList>
            <person name="Kim M.K."/>
        </authorList>
    </citation>
    <scope>NUCLEOTIDE SEQUENCE</scope>
    <source>
        <strain evidence="8">BT186</strain>
    </source>
</reference>
<feature type="region of interest" description="Disordered" evidence="6">
    <location>
        <begin position="105"/>
        <end position="144"/>
    </location>
</feature>